<dbReference type="AlphaFoldDB" id="A0AAV5UXM4"/>
<organism evidence="1 2">
    <name type="scientific">Pristionchus fissidentatus</name>
    <dbReference type="NCBI Taxonomy" id="1538716"/>
    <lineage>
        <taxon>Eukaryota</taxon>
        <taxon>Metazoa</taxon>
        <taxon>Ecdysozoa</taxon>
        <taxon>Nematoda</taxon>
        <taxon>Chromadorea</taxon>
        <taxon>Rhabditida</taxon>
        <taxon>Rhabditina</taxon>
        <taxon>Diplogasteromorpha</taxon>
        <taxon>Diplogasteroidea</taxon>
        <taxon>Neodiplogasteridae</taxon>
        <taxon>Pristionchus</taxon>
    </lineage>
</organism>
<protein>
    <recommendedName>
        <fullName evidence="3">SXP/RAL-2 family protein Ani s 5-like cation-binding domain-containing protein</fullName>
    </recommendedName>
</protein>
<evidence type="ECO:0008006" key="3">
    <source>
        <dbReference type="Google" id="ProtNLM"/>
    </source>
</evidence>
<reference evidence="1" key="1">
    <citation type="submission" date="2023-10" db="EMBL/GenBank/DDBJ databases">
        <title>Genome assembly of Pristionchus species.</title>
        <authorList>
            <person name="Yoshida K."/>
            <person name="Sommer R.J."/>
        </authorList>
    </citation>
    <scope>NUCLEOTIDE SEQUENCE</scope>
    <source>
        <strain evidence="1">RS5133</strain>
    </source>
</reference>
<feature type="non-terminal residue" evidence="1">
    <location>
        <position position="1"/>
    </location>
</feature>
<evidence type="ECO:0000313" key="1">
    <source>
        <dbReference type="EMBL" id="GMT11084.1"/>
    </source>
</evidence>
<keyword evidence="2" id="KW-1185">Reference proteome</keyword>
<gene>
    <name evidence="1" type="ORF">PFISCL1PPCAC_2381</name>
</gene>
<dbReference type="Proteomes" id="UP001432322">
    <property type="component" value="Unassembled WGS sequence"/>
</dbReference>
<comment type="caution">
    <text evidence="1">The sequence shown here is derived from an EMBL/GenBank/DDBJ whole genome shotgun (WGS) entry which is preliminary data.</text>
</comment>
<dbReference type="EMBL" id="BTSY01000001">
    <property type="protein sequence ID" value="GMT11084.1"/>
    <property type="molecule type" value="Genomic_DNA"/>
</dbReference>
<sequence>RFRDFESLRFPVFIRALSSCFSCIMSNEQGIYDAIRDIDIGHKEHKRQFDQWVSENNSLTGTSEYRTYVNNFKEWEKDVLKKRAILISQLPVSVADQSLRESLEKVKPMEFLMAMMTMNVKDNSFLKAVISTHKKVTQSNDMKQAILANTQPVHGPANYNPNVPPPAFRSVGNKASPYGYGGRPELVSKGEWTSEPAVHRVFRPPSPVAEYKMSTLPFRDFSQT</sequence>
<accession>A0AAV5UXM4</accession>
<proteinExistence type="predicted"/>
<name>A0AAV5UXM4_9BILA</name>
<evidence type="ECO:0000313" key="2">
    <source>
        <dbReference type="Proteomes" id="UP001432322"/>
    </source>
</evidence>